<gene>
    <name evidence="2" type="ORF">GCM10022239_14160</name>
</gene>
<dbReference type="InterPro" id="IPR007060">
    <property type="entry name" value="FtsL/DivIC"/>
</dbReference>
<dbReference type="RefSeq" id="WP_344755163.1">
    <property type="nucleotide sequence ID" value="NZ_BAABAE010000003.1"/>
</dbReference>
<dbReference type="Pfam" id="PF04977">
    <property type="entry name" value="DivIC"/>
    <property type="match status" value="1"/>
</dbReference>
<keyword evidence="1" id="KW-1133">Transmembrane helix</keyword>
<feature type="transmembrane region" description="Helical" evidence="1">
    <location>
        <begin position="32"/>
        <end position="55"/>
    </location>
</feature>
<sequence length="173" mass="19268">MARQQRTQRVPVRLPEQSAQAGWLRSIRLSGFTIATLTVLVLTVVVLAPSLRIFVEQQQQIAQLRAEVEAQKSGVKDLRDERARWDDPSYIEAQARERLNYVYPGEYSYLVIDDGQTVSTGDGQPISDQVQTTQVDWVRMLLSSVLTAGLTDDKPGEIVAPVIQGPDEDGSDE</sequence>
<keyword evidence="3" id="KW-1185">Reference proteome</keyword>
<proteinExistence type="predicted"/>
<reference evidence="3" key="1">
    <citation type="journal article" date="2019" name="Int. J. Syst. Evol. Microbiol.">
        <title>The Global Catalogue of Microorganisms (GCM) 10K type strain sequencing project: providing services to taxonomists for standard genome sequencing and annotation.</title>
        <authorList>
            <consortium name="The Broad Institute Genomics Platform"/>
            <consortium name="The Broad Institute Genome Sequencing Center for Infectious Disease"/>
            <person name="Wu L."/>
            <person name="Ma J."/>
        </authorList>
    </citation>
    <scope>NUCLEOTIDE SEQUENCE [LARGE SCALE GENOMIC DNA]</scope>
    <source>
        <strain evidence="3">JCM 16949</strain>
    </source>
</reference>
<protein>
    <recommendedName>
        <fullName evidence="4">Septum formation initiator</fullName>
    </recommendedName>
</protein>
<dbReference type="Proteomes" id="UP001501004">
    <property type="component" value="Unassembled WGS sequence"/>
</dbReference>
<keyword evidence="1" id="KW-0812">Transmembrane</keyword>
<comment type="caution">
    <text evidence="2">The sequence shown here is derived from an EMBL/GenBank/DDBJ whole genome shotgun (WGS) entry which is preliminary data.</text>
</comment>
<dbReference type="EMBL" id="BAABAE010000003">
    <property type="protein sequence ID" value="GAA3739688.1"/>
    <property type="molecule type" value="Genomic_DNA"/>
</dbReference>
<keyword evidence="1" id="KW-0472">Membrane</keyword>
<evidence type="ECO:0008006" key="4">
    <source>
        <dbReference type="Google" id="ProtNLM"/>
    </source>
</evidence>
<evidence type="ECO:0000256" key="1">
    <source>
        <dbReference type="SAM" id="Phobius"/>
    </source>
</evidence>
<name>A0ABP7FH22_9MICO</name>
<accession>A0ABP7FH22</accession>
<organism evidence="2 3">
    <name type="scientific">Leifsonella bigeumensis</name>
    <dbReference type="NCBI Taxonomy" id="433643"/>
    <lineage>
        <taxon>Bacteria</taxon>
        <taxon>Bacillati</taxon>
        <taxon>Actinomycetota</taxon>
        <taxon>Actinomycetes</taxon>
        <taxon>Micrococcales</taxon>
        <taxon>Microbacteriaceae</taxon>
        <taxon>Leifsonella</taxon>
    </lineage>
</organism>
<evidence type="ECO:0000313" key="2">
    <source>
        <dbReference type="EMBL" id="GAA3739688.1"/>
    </source>
</evidence>
<evidence type="ECO:0000313" key="3">
    <source>
        <dbReference type="Proteomes" id="UP001501004"/>
    </source>
</evidence>